<comment type="caution">
    <text evidence="3">The sequence shown here is derived from an EMBL/GenBank/DDBJ whole genome shotgun (WGS) entry which is preliminary data.</text>
</comment>
<accession>A0AAV5WQE1</accession>
<organism evidence="3 4">
    <name type="scientific">Pristionchus fissidentatus</name>
    <dbReference type="NCBI Taxonomy" id="1538716"/>
    <lineage>
        <taxon>Eukaryota</taxon>
        <taxon>Metazoa</taxon>
        <taxon>Ecdysozoa</taxon>
        <taxon>Nematoda</taxon>
        <taxon>Chromadorea</taxon>
        <taxon>Rhabditida</taxon>
        <taxon>Rhabditina</taxon>
        <taxon>Diplogasteromorpha</taxon>
        <taxon>Diplogasteroidea</taxon>
        <taxon>Neodiplogasteridae</taxon>
        <taxon>Pristionchus</taxon>
    </lineage>
</organism>
<dbReference type="PANTHER" id="PTHR22961:SF13">
    <property type="entry name" value="TRIBBLES"/>
    <property type="match status" value="1"/>
</dbReference>
<feature type="compositionally biased region" description="Polar residues" evidence="1">
    <location>
        <begin position="105"/>
        <end position="119"/>
    </location>
</feature>
<name>A0AAV5WQE1_9BILA</name>
<dbReference type="Proteomes" id="UP001432322">
    <property type="component" value="Unassembled WGS sequence"/>
</dbReference>
<dbReference type="PROSITE" id="PS50011">
    <property type="entry name" value="PROTEIN_KINASE_DOM"/>
    <property type="match status" value="1"/>
</dbReference>
<proteinExistence type="predicted"/>
<dbReference type="InterPro" id="IPR024104">
    <property type="entry name" value="Tribbles/Ser_Thr_kinase_40"/>
</dbReference>
<dbReference type="GO" id="GO:0005524">
    <property type="term" value="F:ATP binding"/>
    <property type="evidence" value="ECO:0007669"/>
    <property type="project" value="InterPro"/>
</dbReference>
<evidence type="ECO:0000313" key="4">
    <source>
        <dbReference type="Proteomes" id="UP001432322"/>
    </source>
</evidence>
<evidence type="ECO:0000313" key="3">
    <source>
        <dbReference type="EMBL" id="GMT32909.1"/>
    </source>
</evidence>
<gene>
    <name evidence="3" type="ORF">PFISCL1PPCAC_24206</name>
</gene>
<keyword evidence="4" id="KW-1185">Reference proteome</keyword>
<evidence type="ECO:0000256" key="1">
    <source>
        <dbReference type="SAM" id="MobiDB-lite"/>
    </source>
</evidence>
<dbReference type="Gene3D" id="1.10.510.10">
    <property type="entry name" value="Transferase(Phosphotransferase) domain 1"/>
    <property type="match status" value="1"/>
</dbReference>
<dbReference type="PANTHER" id="PTHR22961">
    <property type="entry name" value="SER/THR PROTEIN KINASE-TRB"/>
    <property type="match status" value="1"/>
</dbReference>
<dbReference type="GO" id="GO:0005634">
    <property type="term" value="C:nucleus"/>
    <property type="evidence" value="ECO:0007669"/>
    <property type="project" value="TreeGrafter"/>
</dbReference>
<feature type="domain" description="Protein kinase" evidence="2">
    <location>
        <begin position="177"/>
        <end position="447"/>
    </location>
</feature>
<dbReference type="InterPro" id="IPR011009">
    <property type="entry name" value="Kinase-like_dom_sf"/>
</dbReference>
<evidence type="ECO:0000259" key="2">
    <source>
        <dbReference type="PROSITE" id="PS50011"/>
    </source>
</evidence>
<dbReference type="GO" id="GO:0031434">
    <property type="term" value="F:mitogen-activated protein kinase kinase binding"/>
    <property type="evidence" value="ECO:0007669"/>
    <property type="project" value="TreeGrafter"/>
</dbReference>
<dbReference type="InterPro" id="IPR000719">
    <property type="entry name" value="Prot_kinase_dom"/>
</dbReference>
<feature type="compositionally biased region" description="Low complexity" evidence="1">
    <location>
        <begin position="83"/>
        <end position="94"/>
    </location>
</feature>
<sequence length="584" mass="64539">MAPGASSIVAVPVTVPPLSMGTQPSTSSSSEPRIPLSRKRPNAAALPSIGLIPPKKPTVESTNTIILPDDDELRKRGRHESDSSSQSSVSSQESSSDDLEFRLTDPSSALSTPGSTPSDNAPPPKQQHVQATTATQFRNAFHDRAVVVEKQQECARVIFCQEKQQSLGPILENATTINGFRIIGSGRDATALHLATNALYNVKLISLKDFQNTQLVAERLERAHEMCAEKDWDIDELCDAVLPCESEVVEEDLGVRGVRYMMFSPFEYSNLHVMASSANGGLPEEKVARYFKQIASIIAFCHQIGVVVRDFKPRKLVFSNETQTKIRLSDVFDVAVCDTVNDDVCTEKFGSPAYIPPEVLTARNSGFAGRPADVWGLGVLTFLMLTGKYPFYDKNPRGVFKKIRRAHVCFPSGANVSRTAREVVHCMLRKRPIERPNAELLTTVPWLPAHDSLGFFRERVNHIISPRITNSALLRRMSGIVPPSDVLSEHVVPITHLRLTSDGPYIGSSRRSLNVIDSSQDRLVPTAFPLTRYPLNQWPYSGEMESRLAVESRLPDREAHSTAESRVDPSIPPAALRSIIDWLQ</sequence>
<dbReference type="Pfam" id="PF00069">
    <property type="entry name" value="Pkinase"/>
    <property type="match status" value="1"/>
</dbReference>
<reference evidence="3" key="1">
    <citation type="submission" date="2023-10" db="EMBL/GenBank/DDBJ databases">
        <title>Genome assembly of Pristionchus species.</title>
        <authorList>
            <person name="Yoshida K."/>
            <person name="Sommer R.J."/>
        </authorList>
    </citation>
    <scope>NUCLEOTIDE SEQUENCE</scope>
    <source>
        <strain evidence="3">RS5133</strain>
    </source>
</reference>
<protein>
    <recommendedName>
        <fullName evidence="2">Protein kinase domain-containing protein</fullName>
    </recommendedName>
</protein>
<dbReference type="GO" id="GO:0032436">
    <property type="term" value="P:positive regulation of proteasomal ubiquitin-dependent protein catabolic process"/>
    <property type="evidence" value="ECO:0007669"/>
    <property type="project" value="TreeGrafter"/>
</dbReference>
<dbReference type="EMBL" id="BTSY01000006">
    <property type="protein sequence ID" value="GMT32909.1"/>
    <property type="molecule type" value="Genomic_DNA"/>
</dbReference>
<dbReference type="SMART" id="SM00220">
    <property type="entry name" value="S_TKc"/>
    <property type="match status" value="1"/>
</dbReference>
<dbReference type="SUPFAM" id="SSF56112">
    <property type="entry name" value="Protein kinase-like (PK-like)"/>
    <property type="match status" value="1"/>
</dbReference>
<feature type="region of interest" description="Disordered" evidence="1">
    <location>
        <begin position="1"/>
        <end position="131"/>
    </location>
</feature>
<dbReference type="AlphaFoldDB" id="A0AAV5WQE1"/>
<dbReference type="GO" id="GO:0004672">
    <property type="term" value="F:protein kinase activity"/>
    <property type="evidence" value="ECO:0007669"/>
    <property type="project" value="InterPro"/>
</dbReference>